<keyword evidence="8" id="KW-0769">Symport</keyword>
<proteinExistence type="inferred from homology"/>
<evidence type="ECO:0000256" key="1">
    <source>
        <dbReference type="ARBA" id="ARBA00004651"/>
    </source>
</evidence>
<feature type="transmembrane region" description="Helical" evidence="8">
    <location>
        <begin position="524"/>
        <end position="543"/>
    </location>
</feature>
<evidence type="ECO:0000256" key="9">
    <source>
        <dbReference type="SAM" id="SignalP"/>
    </source>
</evidence>
<feature type="transmembrane region" description="Helical" evidence="8">
    <location>
        <begin position="458"/>
        <end position="480"/>
    </location>
</feature>
<dbReference type="KEGG" id="bgok:Pr1d_35870"/>
<feature type="chain" id="PRO_5022703142" evidence="9">
    <location>
        <begin position="34"/>
        <end position="564"/>
    </location>
</feature>
<name>A0A5B9QF77_9BACT</name>
<comment type="subcellular location">
    <subcellularLocation>
        <location evidence="1 8">Cell membrane</location>
        <topology evidence="1 8">Multi-pass membrane protein</topology>
    </subcellularLocation>
</comment>
<evidence type="ECO:0000256" key="7">
    <source>
        <dbReference type="ARBA" id="ARBA00023136"/>
    </source>
</evidence>
<feature type="transmembrane region" description="Helical" evidence="8">
    <location>
        <begin position="243"/>
        <end position="266"/>
    </location>
</feature>
<gene>
    <name evidence="10" type="primary">alsT</name>
    <name evidence="10" type="ORF">Pr1d_35870</name>
</gene>
<dbReference type="InterPro" id="IPR001463">
    <property type="entry name" value="Na/Ala_symport"/>
</dbReference>
<dbReference type="PROSITE" id="PS00873">
    <property type="entry name" value="NA_ALANINE_SYMP"/>
    <property type="match status" value="1"/>
</dbReference>
<reference evidence="10 11" key="1">
    <citation type="submission" date="2019-08" db="EMBL/GenBank/DDBJ databases">
        <title>Deep-cultivation of Planctomycetes and their phenomic and genomic characterization uncovers novel biology.</title>
        <authorList>
            <person name="Wiegand S."/>
            <person name="Jogler M."/>
            <person name="Boedeker C."/>
            <person name="Pinto D."/>
            <person name="Vollmers J."/>
            <person name="Rivas-Marin E."/>
            <person name="Kohn T."/>
            <person name="Peeters S.H."/>
            <person name="Heuer A."/>
            <person name="Rast P."/>
            <person name="Oberbeckmann S."/>
            <person name="Bunk B."/>
            <person name="Jeske O."/>
            <person name="Meyerdierks A."/>
            <person name="Storesund J.E."/>
            <person name="Kallscheuer N."/>
            <person name="Luecker S."/>
            <person name="Lage O.M."/>
            <person name="Pohl T."/>
            <person name="Merkel B.J."/>
            <person name="Hornburger P."/>
            <person name="Mueller R.-W."/>
            <person name="Bruemmer F."/>
            <person name="Labrenz M."/>
            <person name="Spormann A.M."/>
            <person name="Op den Camp H."/>
            <person name="Overmann J."/>
            <person name="Amann R."/>
            <person name="Jetten M.S.M."/>
            <person name="Mascher T."/>
            <person name="Medema M.H."/>
            <person name="Devos D.P."/>
            <person name="Kaster A.-K."/>
            <person name="Ovreas L."/>
            <person name="Rohde M."/>
            <person name="Galperin M.Y."/>
            <person name="Jogler C."/>
        </authorList>
    </citation>
    <scope>NUCLEOTIDE SEQUENCE [LARGE SCALE GENOMIC DNA]</scope>
    <source>
        <strain evidence="10 11">Pr1d</strain>
    </source>
</reference>
<keyword evidence="6 8" id="KW-1133">Transmembrane helix</keyword>
<evidence type="ECO:0000256" key="8">
    <source>
        <dbReference type="RuleBase" id="RU363064"/>
    </source>
</evidence>
<keyword evidence="5 8" id="KW-0812">Transmembrane</keyword>
<sequence length="564" mass="61061" precursor="true">MVLGVITILHLFCGRNWATGVLLLQLFVSPLNAQEVTKVDHPQSTTEQTEQGFIQEWSVIRDDPKSSNYGKIQESVRLVFKALVCCLGTVLFFEIPVYPMANGPPVTFPLVLLVLLLGGIFFTARLSFINIRMFCHAVEIIRGRFDKSEDEGEVSHFQALTSALSATVGLGNIAGVAAAIAMGGPGAVFWMWVAAFLGMSMKFASCSMAQYYRRVKLDGSILGGPMVYLEDGIKDRFPRLSSLGVVLGKLYAIFTVFAALGGGNIFQGNQTFRIISGQIDVPAEEAWVVGAIMAILVGMVIIGGIRRIGEVTGRLVPAMCAFYCFLCIAIIVCNIDRLGSTLSSILADAFNLDSGFGALIGIAILQGTRRASFSNEAGFGTAAIAHAAAKTSEPFREGIVAMIEPFIDTIVVCTMTALSILVTESHFDPVTCLPYAEGVSNEKGVELTAAAFSTLGVWAPKFLCIAVFVFAYSTMVSWCYYGERAIEYLLGERGIKPYQCAYVICVVIGPMLSFSTVIDFSDMMLFSMAFPNILGLIMLSGTISRGSRDYVRRLRSGEMKNSIS</sequence>
<dbReference type="NCBIfam" id="TIGR00835">
    <property type="entry name" value="agcS"/>
    <property type="match status" value="1"/>
</dbReference>
<feature type="transmembrane region" description="Helical" evidence="8">
    <location>
        <begin position="78"/>
        <end position="98"/>
    </location>
</feature>
<comment type="similarity">
    <text evidence="2 8">Belongs to the alanine or glycine:cation symporter (AGCS) (TC 2.A.25) family.</text>
</comment>
<accession>A0A5B9QF77</accession>
<dbReference type="Gene3D" id="1.20.1740.10">
    <property type="entry name" value="Amino acid/polyamine transporter I"/>
    <property type="match status" value="1"/>
</dbReference>
<evidence type="ECO:0000256" key="2">
    <source>
        <dbReference type="ARBA" id="ARBA00009261"/>
    </source>
</evidence>
<keyword evidence="4 8" id="KW-1003">Cell membrane</keyword>
<dbReference type="PANTHER" id="PTHR30330:SF3">
    <property type="entry name" value="TRANSCRIPTIONAL REGULATOR, LRP FAMILY"/>
    <property type="match status" value="1"/>
</dbReference>
<dbReference type="Proteomes" id="UP000323917">
    <property type="component" value="Chromosome"/>
</dbReference>
<dbReference type="Pfam" id="PF01235">
    <property type="entry name" value="Na_Ala_symp"/>
    <property type="match status" value="1"/>
</dbReference>
<evidence type="ECO:0000256" key="3">
    <source>
        <dbReference type="ARBA" id="ARBA00022448"/>
    </source>
</evidence>
<evidence type="ECO:0000313" key="10">
    <source>
        <dbReference type="EMBL" id="QEG36275.1"/>
    </source>
</evidence>
<dbReference type="GO" id="GO:0005886">
    <property type="term" value="C:plasma membrane"/>
    <property type="evidence" value="ECO:0007669"/>
    <property type="project" value="UniProtKB-SubCell"/>
</dbReference>
<keyword evidence="9" id="KW-0732">Signal</keyword>
<feature type="signal peptide" evidence="9">
    <location>
        <begin position="1"/>
        <end position="33"/>
    </location>
</feature>
<keyword evidence="11" id="KW-1185">Reference proteome</keyword>
<dbReference type="EMBL" id="CP042913">
    <property type="protein sequence ID" value="QEG36275.1"/>
    <property type="molecule type" value="Genomic_DNA"/>
</dbReference>
<keyword evidence="7 8" id="KW-0472">Membrane</keyword>
<feature type="transmembrane region" description="Helical" evidence="8">
    <location>
        <begin position="315"/>
        <end position="332"/>
    </location>
</feature>
<organism evidence="10 11">
    <name type="scientific">Bythopirellula goksoeyrii</name>
    <dbReference type="NCBI Taxonomy" id="1400387"/>
    <lineage>
        <taxon>Bacteria</taxon>
        <taxon>Pseudomonadati</taxon>
        <taxon>Planctomycetota</taxon>
        <taxon>Planctomycetia</taxon>
        <taxon>Pirellulales</taxon>
        <taxon>Lacipirellulaceae</taxon>
        <taxon>Bythopirellula</taxon>
    </lineage>
</organism>
<feature type="transmembrane region" description="Helical" evidence="8">
    <location>
        <begin position="286"/>
        <end position="303"/>
    </location>
</feature>
<feature type="transmembrane region" description="Helical" evidence="8">
    <location>
        <begin position="110"/>
        <end position="135"/>
    </location>
</feature>
<dbReference type="PRINTS" id="PR00175">
    <property type="entry name" value="NAALASMPORT"/>
</dbReference>
<evidence type="ECO:0000256" key="6">
    <source>
        <dbReference type="ARBA" id="ARBA00022989"/>
    </source>
</evidence>
<feature type="transmembrane region" description="Helical" evidence="8">
    <location>
        <begin position="344"/>
        <end position="365"/>
    </location>
</feature>
<keyword evidence="3 8" id="KW-0813">Transport</keyword>
<feature type="transmembrane region" description="Helical" evidence="8">
    <location>
        <begin position="500"/>
        <end position="518"/>
    </location>
</feature>
<evidence type="ECO:0000256" key="4">
    <source>
        <dbReference type="ARBA" id="ARBA00022475"/>
    </source>
</evidence>
<dbReference type="GO" id="GO:0005283">
    <property type="term" value="F:amino acid:sodium symporter activity"/>
    <property type="evidence" value="ECO:0007669"/>
    <property type="project" value="InterPro"/>
</dbReference>
<evidence type="ECO:0000313" key="11">
    <source>
        <dbReference type="Proteomes" id="UP000323917"/>
    </source>
</evidence>
<dbReference type="PANTHER" id="PTHR30330">
    <property type="entry name" value="AGSS FAMILY TRANSPORTER, SODIUM-ALANINE"/>
    <property type="match status" value="1"/>
</dbReference>
<evidence type="ECO:0000256" key="5">
    <source>
        <dbReference type="ARBA" id="ARBA00022692"/>
    </source>
</evidence>
<protein>
    <submittedName>
        <fullName evidence="10">Amino-acid carrier protein AlsT</fullName>
    </submittedName>
</protein>
<dbReference type="AlphaFoldDB" id="A0A5B9QF77"/>